<proteinExistence type="predicted"/>
<dbReference type="Proteomes" id="UP000807353">
    <property type="component" value="Unassembled WGS sequence"/>
</dbReference>
<evidence type="ECO:0000313" key="3">
    <source>
        <dbReference type="Proteomes" id="UP000807353"/>
    </source>
</evidence>
<dbReference type="EMBL" id="MU150321">
    <property type="protein sequence ID" value="KAF9459226.1"/>
    <property type="molecule type" value="Genomic_DNA"/>
</dbReference>
<evidence type="ECO:0000256" key="1">
    <source>
        <dbReference type="SAM" id="Phobius"/>
    </source>
</evidence>
<accession>A0A9P5Y0S8</accession>
<evidence type="ECO:0000313" key="2">
    <source>
        <dbReference type="EMBL" id="KAF9459226.1"/>
    </source>
</evidence>
<keyword evidence="1" id="KW-0812">Transmembrane</keyword>
<dbReference type="AlphaFoldDB" id="A0A9P5Y0S8"/>
<keyword evidence="3" id="KW-1185">Reference proteome</keyword>
<name>A0A9P5Y0S8_9AGAR</name>
<comment type="caution">
    <text evidence="2">The sequence shown here is derived from an EMBL/GenBank/DDBJ whole genome shotgun (WGS) entry which is preliminary data.</text>
</comment>
<keyword evidence="1" id="KW-1133">Transmembrane helix</keyword>
<protein>
    <submittedName>
        <fullName evidence="2">Uncharacterized protein</fullName>
    </submittedName>
</protein>
<feature type="transmembrane region" description="Helical" evidence="1">
    <location>
        <begin position="56"/>
        <end position="77"/>
    </location>
</feature>
<sequence length="95" mass="10625">MKRGYGKSRSLLMALSSHFPRAGTGYPSAYCNATKVNDDSGTYSLAHFKIQFRTPLTFFFFAFKLGCVWLTTHFTVINEYGPVKIMGEALANLES</sequence>
<keyword evidence="1" id="KW-0472">Membrane</keyword>
<reference evidence="2" key="1">
    <citation type="submission" date="2020-11" db="EMBL/GenBank/DDBJ databases">
        <authorList>
            <consortium name="DOE Joint Genome Institute"/>
            <person name="Ahrendt S."/>
            <person name="Riley R."/>
            <person name="Andreopoulos W."/>
            <person name="Labutti K."/>
            <person name="Pangilinan J."/>
            <person name="Ruiz-Duenas F.J."/>
            <person name="Barrasa J.M."/>
            <person name="Sanchez-Garcia M."/>
            <person name="Camarero S."/>
            <person name="Miyauchi S."/>
            <person name="Serrano A."/>
            <person name="Linde D."/>
            <person name="Babiker R."/>
            <person name="Drula E."/>
            <person name="Ayuso-Fernandez I."/>
            <person name="Pacheco R."/>
            <person name="Padilla G."/>
            <person name="Ferreira P."/>
            <person name="Barriuso J."/>
            <person name="Kellner H."/>
            <person name="Castanera R."/>
            <person name="Alfaro M."/>
            <person name="Ramirez L."/>
            <person name="Pisabarro A.G."/>
            <person name="Kuo A."/>
            <person name="Tritt A."/>
            <person name="Lipzen A."/>
            <person name="He G."/>
            <person name="Yan M."/>
            <person name="Ng V."/>
            <person name="Cullen D."/>
            <person name="Martin F."/>
            <person name="Rosso M.-N."/>
            <person name="Henrissat B."/>
            <person name="Hibbett D."/>
            <person name="Martinez A.T."/>
            <person name="Grigoriev I.V."/>
        </authorList>
    </citation>
    <scope>NUCLEOTIDE SEQUENCE</scope>
    <source>
        <strain evidence="2">CBS 247.69</strain>
    </source>
</reference>
<gene>
    <name evidence="2" type="ORF">BDZ94DRAFT_1055280</name>
</gene>
<organism evidence="2 3">
    <name type="scientific">Collybia nuda</name>
    <dbReference type="NCBI Taxonomy" id="64659"/>
    <lineage>
        <taxon>Eukaryota</taxon>
        <taxon>Fungi</taxon>
        <taxon>Dikarya</taxon>
        <taxon>Basidiomycota</taxon>
        <taxon>Agaricomycotina</taxon>
        <taxon>Agaricomycetes</taxon>
        <taxon>Agaricomycetidae</taxon>
        <taxon>Agaricales</taxon>
        <taxon>Tricholomatineae</taxon>
        <taxon>Clitocybaceae</taxon>
        <taxon>Collybia</taxon>
    </lineage>
</organism>